<evidence type="ECO:0000313" key="4">
    <source>
        <dbReference type="Proteomes" id="UP000541558"/>
    </source>
</evidence>
<evidence type="ECO:0000256" key="1">
    <source>
        <dbReference type="SAM" id="MobiDB-lite"/>
    </source>
</evidence>
<dbReference type="Proteomes" id="UP000541558">
    <property type="component" value="Unassembled WGS sequence"/>
</dbReference>
<organism evidence="3 4">
    <name type="scientific">Ephemerocybe angulata</name>
    <dbReference type="NCBI Taxonomy" id="980116"/>
    <lineage>
        <taxon>Eukaryota</taxon>
        <taxon>Fungi</taxon>
        <taxon>Dikarya</taxon>
        <taxon>Basidiomycota</taxon>
        <taxon>Agaricomycotina</taxon>
        <taxon>Agaricomycetes</taxon>
        <taxon>Agaricomycetidae</taxon>
        <taxon>Agaricales</taxon>
        <taxon>Agaricineae</taxon>
        <taxon>Psathyrellaceae</taxon>
        <taxon>Ephemerocybe</taxon>
    </lineage>
</organism>
<dbReference type="PANTHER" id="PTHR38248:SF2">
    <property type="entry name" value="FUNK1 11"/>
    <property type="match status" value="1"/>
</dbReference>
<feature type="compositionally biased region" description="Low complexity" evidence="1">
    <location>
        <begin position="78"/>
        <end position="89"/>
    </location>
</feature>
<dbReference type="GO" id="GO:0004672">
    <property type="term" value="F:protein kinase activity"/>
    <property type="evidence" value="ECO:0007669"/>
    <property type="project" value="InterPro"/>
</dbReference>
<dbReference type="PROSITE" id="PS00109">
    <property type="entry name" value="PROTEIN_KINASE_TYR"/>
    <property type="match status" value="1"/>
</dbReference>
<dbReference type="GO" id="GO:0005524">
    <property type="term" value="F:ATP binding"/>
    <property type="evidence" value="ECO:0007669"/>
    <property type="project" value="InterPro"/>
</dbReference>
<dbReference type="PANTHER" id="PTHR38248">
    <property type="entry name" value="FUNK1 6"/>
    <property type="match status" value="1"/>
</dbReference>
<dbReference type="PROSITE" id="PS50011">
    <property type="entry name" value="PROTEIN_KINASE_DOM"/>
    <property type="match status" value="1"/>
</dbReference>
<comment type="caution">
    <text evidence="3">The sequence shown here is derived from an EMBL/GenBank/DDBJ whole genome shotgun (WGS) entry which is preliminary data.</text>
</comment>
<sequence length="742" mass="82988">MSEPPQRRYQTRSRTRAQADVPCPPNQPRTAKTPPERSPARDRTTEGVPNKKTGVKRAAAPIPPPAQPKSSQRRFEPSSEPESDQGSSSMATEFGFEDIHITNEHWASSLYTTLAKPHAITKFLRKRTSGYRKPRGKGQWTQIPQSPADRIELIHPIMDFIERIVAEFSCGTVEDGVTRKVEFTNFSGGDAQATPGPGICVCIRATGPSFETVTPGDFEEIGYINIASIIQVKTEAEISTESDYKQATALVSDLQQIFAVQPNRTFFRTLIVTEKRVRLAHYDRGGMYLTPFINYHSNPTTLILFVLGLTSHDEANLGLDTSVQWTIDPDTGKKVAGTLVALNEHGGTVRYDLNMEKPPFVRPGIVGRGATCWHAVDPDTGKSVVIKDTWRGPDRAYESESESKFLADARGIPGVVQMISHQDNCAATSDFRPSDLKAEGYKNRIKARVVLEECAEPIWNFTSRYQVISALRDAIAAHRKLVERGIIHRDISPWNILLGHPGAQEGLRGILIDLDMAMRAESGMSMDEIDPNTGTRTYQSISVLLADDPLNDPIPPHDYLDDLESFLYVLCHILLGFKKPGELVEPTPRLIAVWDDPDARTAMANKVVLMAEGYPVYKFPHIKEYWGNSCKELLEGMRAHISNIVRQKSKIRAAEVSTDERFELWSAFVEKNLESSYDYIDALFRTALAEIATEDAKEAVQTHAESQTSPRADRKRPFEEEPQPTLPRKRTRLEAFCTSIIE</sequence>
<dbReference type="SMART" id="SM00220">
    <property type="entry name" value="S_TKc"/>
    <property type="match status" value="1"/>
</dbReference>
<dbReference type="EMBL" id="JAACJK010000002">
    <property type="protein sequence ID" value="KAF5341141.1"/>
    <property type="molecule type" value="Genomic_DNA"/>
</dbReference>
<accession>A0A8H5FLH1</accession>
<protein>
    <recommendedName>
        <fullName evidence="2">Protein kinase domain-containing protein</fullName>
    </recommendedName>
</protein>
<feature type="domain" description="Protein kinase" evidence="2">
    <location>
        <begin position="360"/>
        <end position="726"/>
    </location>
</feature>
<evidence type="ECO:0000313" key="3">
    <source>
        <dbReference type="EMBL" id="KAF5341141.1"/>
    </source>
</evidence>
<dbReference type="InterPro" id="IPR008266">
    <property type="entry name" value="Tyr_kinase_AS"/>
</dbReference>
<dbReference type="InterPro" id="IPR011009">
    <property type="entry name" value="Kinase-like_dom_sf"/>
</dbReference>
<feature type="compositionally biased region" description="Basic and acidic residues" evidence="1">
    <location>
        <begin position="34"/>
        <end position="45"/>
    </location>
</feature>
<dbReference type="InterPro" id="IPR040976">
    <property type="entry name" value="Pkinase_fungal"/>
</dbReference>
<feature type="region of interest" description="Disordered" evidence="1">
    <location>
        <begin position="698"/>
        <end position="731"/>
    </location>
</feature>
<feature type="region of interest" description="Disordered" evidence="1">
    <location>
        <begin position="1"/>
        <end position="90"/>
    </location>
</feature>
<dbReference type="Pfam" id="PF17667">
    <property type="entry name" value="Pkinase_fungal"/>
    <property type="match status" value="2"/>
</dbReference>
<keyword evidence="4" id="KW-1185">Reference proteome</keyword>
<dbReference type="InterPro" id="IPR000719">
    <property type="entry name" value="Prot_kinase_dom"/>
</dbReference>
<proteinExistence type="predicted"/>
<dbReference type="SUPFAM" id="SSF56112">
    <property type="entry name" value="Protein kinase-like (PK-like)"/>
    <property type="match status" value="1"/>
</dbReference>
<gene>
    <name evidence="3" type="ORF">D9611_006022</name>
</gene>
<reference evidence="3 4" key="1">
    <citation type="journal article" date="2020" name="ISME J.">
        <title>Uncovering the hidden diversity of litter-decomposition mechanisms in mushroom-forming fungi.</title>
        <authorList>
            <person name="Floudas D."/>
            <person name="Bentzer J."/>
            <person name="Ahren D."/>
            <person name="Johansson T."/>
            <person name="Persson P."/>
            <person name="Tunlid A."/>
        </authorList>
    </citation>
    <scope>NUCLEOTIDE SEQUENCE [LARGE SCALE GENOMIC DNA]</scope>
    <source>
        <strain evidence="3 4">CBS 175.51</strain>
    </source>
</reference>
<evidence type="ECO:0000259" key="2">
    <source>
        <dbReference type="PROSITE" id="PS50011"/>
    </source>
</evidence>
<dbReference type="Gene3D" id="1.10.510.10">
    <property type="entry name" value="Transferase(Phosphotransferase) domain 1"/>
    <property type="match status" value="1"/>
</dbReference>
<dbReference type="OrthoDB" id="2739948at2759"/>
<name>A0A8H5FLH1_9AGAR</name>
<dbReference type="AlphaFoldDB" id="A0A8H5FLH1"/>